<dbReference type="Pfam" id="PF00440">
    <property type="entry name" value="TetR_N"/>
    <property type="match status" value="1"/>
</dbReference>
<dbReference type="CDD" id="cd07377">
    <property type="entry name" value="WHTH_GntR"/>
    <property type="match status" value="1"/>
</dbReference>
<dbReference type="Pfam" id="PF02909">
    <property type="entry name" value="TetR_C_1"/>
    <property type="match status" value="1"/>
</dbReference>
<dbReference type="SUPFAM" id="SSF46785">
    <property type="entry name" value="Winged helix' DNA-binding domain"/>
    <property type="match status" value="1"/>
</dbReference>
<protein>
    <submittedName>
        <fullName evidence="7">GntR family transcriptional regulator</fullName>
    </submittedName>
</protein>
<dbReference type="InterPro" id="IPR036388">
    <property type="entry name" value="WH-like_DNA-bd_sf"/>
</dbReference>
<dbReference type="InterPro" id="IPR050679">
    <property type="entry name" value="Bact_HTH_transcr_reg"/>
</dbReference>
<dbReference type="EMBL" id="VDFW01000014">
    <property type="protein sequence ID" value="TNC24586.1"/>
    <property type="molecule type" value="Genomic_DNA"/>
</dbReference>
<accession>A0A5C4LYB9</accession>
<dbReference type="PANTHER" id="PTHR44846">
    <property type="entry name" value="MANNOSYL-D-GLYCERATE TRANSPORT/METABOLISM SYSTEM REPRESSOR MNGR-RELATED"/>
    <property type="match status" value="1"/>
</dbReference>
<dbReference type="InterPro" id="IPR009057">
    <property type="entry name" value="Homeodomain-like_sf"/>
</dbReference>
<evidence type="ECO:0000256" key="3">
    <source>
        <dbReference type="ARBA" id="ARBA00023163"/>
    </source>
</evidence>
<feature type="domain" description="HTH tetR-type" evidence="6">
    <location>
        <begin position="81"/>
        <end position="141"/>
    </location>
</feature>
<evidence type="ECO:0000256" key="1">
    <source>
        <dbReference type="ARBA" id="ARBA00023015"/>
    </source>
</evidence>
<dbReference type="GO" id="GO:0003677">
    <property type="term" value="F:DNA binding"/>
    <property type="evidence" value="ECO:0007669"/>
    <property type="project" value="UniProtKB-UniRule"/>
</dbReference>
<organism evidence="7 8">
    <name type="scientific">Amycolatopsis alkalitolerans</name>
    <dbReference type="NCBI Taxonomy" id="2547244"/>
    <lineage>
        <taxon>Bacteria</taxon>
        <taxon>Bacillati</taxon>
        <taxon>Actinomycetota</taxon>
        <taxon>Actinomycetes</taxon>
        <taxon>Pseudonocardiales</taxon>
        <taxon>Pseudonocardiaceae</taxon>
        <taxon>Amycolatopsis</taxon>
    </lineage>
</organism>
<dbReference type="InterPro" id="IPR000524">
    <property type="entry name" value="Tscrpt_reg_HTH_GntR"/>
</dbReference>
<dbReference type="SUPFAM" id="SSF46689">
    <property type="entry name" value="Homeodomain-like"/>
    <property type="match status" value="1"/>
</dbReference>
<dbReference type="Gene3D" id="1.10.10.60">
    <property type="entry name" value="Homeodomain-like"/>
    <property type="match status" value="1"/>
</dbReference>
<keyword evidence="2 4" id="KW-0238">DNA-binding</keyword>
<dbReference type="OrthoDB" id="2570341at2"/>
<dbReference type="PROSITE" id="PS50949">
    <property type="entry name" value="HTH_GNTR"/>
    <property type="match status" value="1"/>
</dbReference>
<evidence type="ECO:0000259" key="5">
    <source>
        <dbReference type="PROSITE" id="PS50949"/>
    </source>
</evidence>
<dbReference type="GO" id="GO:0045892">
    <property type="term" value="P:negative regulation of DNA-templated transcription"/>
    <property type="evidence" value="ECO:0007669"/>
    <property type="project" value="InterPro"/>
</dbReference>
<dbReference type="Proteomes" id="UP000305546">
    <property type="component" value="Unassembled WGS sequence"/>
</dbReference>
<evidence type="ECO:0000256" key="4">
    <source>
        <dbReference type="PROSITE-ProRule" id="PRU00335"/>
    </source>
</evidence>
<name>A0A5C4LYB9_9PSEU</name>
<dbReference type="GO" id="GO:0003700">
    <property type="term" value="F:DNA-binding transcription factor activity"/>
    <property type="evidence" value="ECO:0007669"/>
    <property type="project" value="InterPro"/>
</dbReference>
<dbReference type="SUPFAM" id="SSF48498">
    <property type="entry name" value="Tetracyclin repressor-like, C-terminal domain"/>
    <property type="match status" value="1"/>
</dbReference>
<keyword evidence="1" id="KW-0805">Transcription regulation</keyword>
<feature type="DNA-binding region" description="H-T-H motif" evidence="4">
    <location>
        <begin position="104"/>
        <end position="123"/>
    </location>
</feature>
<dbReference type="PROSITE" id="PS50977">
    <property type="entry name" value="HTH_TETR_2"/>
    <property type="match status" value="1"/>
</dbReference>
<comment type="caution">
    <text evidence="7">The sequence shown here is derived from an EMBL/GenBank/DDBJ whole genome shotgun (WGS) entry which is preliminary data.</text>
</comment>
<keyword evidence="8" id="KW-1185">Reference proteome</keyword>
<evidence type="ECO:0000256" key="2">
    <source>
        <dbReference type="ARBA" id="ARBA00023125"/>
    </source>
</evidence>
<gene>
    <name evidence="7" type="ORF">FG385_17415</name>
</gene>
<dbReference type="SMART" id="SM00345">
    <property type="entry name" value="HTH_GNTR"/>
    <property type="match status" value="1"/>
</dbReference>
<dbReference type="Gene3D" id="1.10.357.10">
    <property type="entry name" value="Tetracycline Repressor, domain 2"/>
    <property type="match status" value="1"/>
</dbReference>
<evidence type="ECO:0000313" key="8">
    <source>
        <dbReference type="Proteomes" id="UP000305546"/>
    </source>
</evidence>
<sequence length="298" mass="33012">MTHPYARIVAELQRRIASGELRPGDRVPSTRQLTQEWGVAMATATKALSTLRQQGLVRAVQGVGTVVADGRRVQRAEPGHDLTRERIVRAAIEIADAEGLSTVSMRRIATGLGVATMSLYRHIPGKEELVVLMVDAATAEESLPETAPPGWRERLELSSRLQWRLYRKHTWLAPAISITRPQVLPNAVKHTEWSLRALAGLPPTAKLYAYLTVFGFVRGMAMSLEAEARAEQDTGLGPDEWMDTQHDVLPRILGESELPAFRELVAHDIDFDLDALFEFGLARVLDGLENLVTREAVT</sequence>
<dbReference type="PRINTS" id="PR00455">
    <property type="entry name" value="HTHTETR"/>
</dbReference>
<keyword evidence="3" id="KW-0804">Transcription</keyword>
<feature type="domain" description="HTH gntR-type" evidence="5">
    <location>
        <begin position="2"/>
        <end position="70"/>
    </location>
</feature>
<evidence type="ECO:0000259" key="6">
    <source>
        <dbReference type="PROSITE" id="PS50977"/>
    </source>
</evidence>
<dbReference type="AlphaFoldDB" id="A0A5C4LYB9"/>
<proteinExistence type="predicted"/>
<dbReference type="RefSeq" id="WP_139097797.1">
    <property type="nucleotide sequence ID" value="NZ_VDFW01000014.1"/>
</dbReference>
<dbReference type="Gene3D" id="1.10.10.10">
    <property type="entry name" value="Winged helix-like DNA-binding domain superfamily/Winged helix DNA-binding domain"/>
    <property type="match status" value="1"/>
</dbReference>
<dbReference type="PANTHER" id="PTHR44846:SF17">
    <property type="entry name" value="GNTR-FAMILY TRANSCRIPTIONAL REGULATOR"/>
    <property type="match status" value="1"/>
</dbReference>
<dbReference type="InterPro" id="IPR036390">
    <property type="entry name" value="WH_DNA-bd_sf"/>
</dbReference>
<evidence type="ECO:0000313" key="7">
    <source>
        <dbReference type="EMBL" id="TNC24586.1"/>
    </source>
</evidence>
<reference evidence="7 8" key="1">
    <citation type="submission" date="2019-06" db="EMBL/GenBank/DDBJ databases">
        <title>Amycolatopsis alkalitolerans sp. nov., isolated from Gastrodia elata Blume.</title>
        <authorList>
            <person name="Narsing Rao M.P."/>
            <person name="Li W.J."/>
        </authorList>
    </citation>
    <scope>NUCLEOTIDE SEQUENCE [LARGE SCALE GENOMIC DNA]</scope>
    <source>
        <strain evidence="7 8">SYSUP0005</strain>
    </source>
</reference>
<dbReference type="InterPro" id="IPR004111">
    <property type="entry name" value="Repressor_TetR_C"/>
</dbReference>
<dbReference type="InterPro" id="IPR036271">
    <property type="entry name" value="Tet_transcr_reg_TetR-rel_C_sf"/>
</dbReference>
<dbReference type="Pfam" id="PF00392">
    <property type="entry name" value="GntR"/>
    <property type="match status" value="1"/>
</dbReference>
<dbReference type="InterPro" id="IPR001647">
    <property type="entry name" value="HTH_TetR"/>
</dbReference>